<protein>
    <recommendedName>
        <fullName evidence="1">DUF7587 domain-containing protein</fullName>
    </recommendedName>
</protein>
<sequence length="344" mass="39269">MSATLHGSDDAGISSLPQCGFGEEINFDKLMHSNRFVFRVYTPKERSPFADDSEPFFVAPRFNELVSRSPLDLPEIKFPETMVGTYAEVARHMDWTTKSSSCYLSASFNFGWAIWEAVKRYHVGVKKDVQIAIIDTHALGGRAATAVQLLMKSSSQQRNEQFWKWHRFSQDSQTVLIYGMVPQEAVLASVPLLQILRKMPSYFLREDVQVIDGNPLNLVAWNYASRKLSYRHFCHDMSSTFKNRPEEVRLRDATSGAVRLALSFLRPFFHNVVQEDFTAAISYLRTLAVSISQWPGDGFVTSHPEIKQIVDSMVLALGEELREKYSMQRKGEVTRLQLVIQDLE</sequence>
<dbReference type="InterPro" id="IPR056009">
    <property type="entry name" value="DUF7587"/>
</dbReference>
<name>A0A9P6EL12_9AGAR</name>
<reference evidence="2" key="1">
    <citation type="submission" date="2020-11" db="EMBL/GenBank/DDBJ databases">
        <authorList>
            <consortium name="DOE Joint Genome Institute"/>
            <person name="Ahrendt S."/>
            <person name="Riley R."/>
            <person name="Andreopoulos W."/>
            <person name="Labutti K."/>
            <person name="Pangilinan J."/>
            <person name="Ruiz-Duenas F.J."/>
            <person name="Barrasa J.M."/>
            <person name="Sanchez-Garcia M."/>
            <person name="Camarero S."/>
            <person name="Miyauchi S."/>
            <person name="Serrano A."/>
            <person name="Linde D."/>
            <person name="Babiker R."/>
            <person name="Drula E."/>
            <person name="Ayuso-Fernandez I."/>
            <person name="Pacheco R."/>
            <person name="Padilla G."/>
            <person name="Ferreira P."/>
            <person name="Barriuso J."/>
            <person name="Kellner H."/>
            <person name="Castanera R."/>
            <person name="Alfaro M."/>
            <person name="Ramirez L."/>
            <person name="Pisabarro A.G."/>
            <person name="Kuo A."/>
            <person name="Tritt A."/>
            <person name="Lipzen A."/>
            <person name="He G."/>
            <person name="Yan M."/>
            <person name="Ng V."/>
            <person name="Cullen D."/>
            <person name="Martin F."/>
            <person name="Rosso M.-N."/>
            <person name="Henrissat B."/>
            <person name="Hibbett D."/>
            <person name="Martinez A.T."/>
            <person name="Grigoriev I.V."/>
        </authorList>
    </citation>
    <scope>NUCLEOTIDE SEQUENCE</scope>
    <source>
        <strain evidence="2">CBS 506.95</strain>
    </source>
</reference>
<evidence type="ECO:0000313" key="3">
    <source>
        <dbReference type="Proteomes" id="UP000807306"/>
    </source>
</evidence>
<evidence type="ECO:0000259" key="1">
    <source>
        <dbReference type="Pfam" id="PF24494"/>
    </source>
</evidence>
<proteinExistence type="predicted"/>
<dbReference type="EMBL" id="MU157836">
    <property type="protein sequence ID" value="KAF9531045.1"/>
    <property type="molecule type" value="Genomic_DNA"/>
</dbReference>
<gene>
    <name evidence="2" type="ORF">CPB83DRAFT_809322</name>
</gene>
<dbReference type="Proteomes" id="UP000807306">
    <property type="component" value="Unassembled WGS sequence"/>
</dbReference>
<organism evidence="2 3">
    <name type="scientific">Crepidotus variabilis</name>
    <dbReference type="NCBI Taxonomy" id="179855"/>
    <lineage>
        <taxon>Eukaryota</taxon>
        <taxon>Fungi</taxon>
        <taxon>Dikarya</taxon>
        <taxon>Basidiomycota</taxon>
        <taxon>Agaricomycotina</taxon>
        <taxon>Agaricomycetes</taxon>
        <taxon>Agaricomycetidae</taxon>
        <taxon>Agaricales</taxon>
        <taxon>Agaricineae</taxon>
        <taxon>Crepidotaceae</taxon>
        <taxon>Crepidotus</taxon>
    </lineage>
</organism>
<dbReference type="Pfam" id="PF24494">
    <property type="entry name" value="DUF7587"/>
    <property type="match status" value="1"/>
</dbReference>
<dbReference type="AlphaFoldDB" id="A0A9P6EL12"/>
<evidence type="ECO:0000313" key="2">
    <source>
        <dbReference type="EMBL" id="KAF9531045.1"/>
    </source>
</evidence>
<feature type="non-terminal residue" evidence="2">
    <location>
        <position position="344"/>
    </location>
</feature>
<keyword evidence="3" id="KW-1185">Reference proteome</keyword>
<feature type="domain" description="DUF7587" evidence="1">
    <location>
        <begin position="34"/>
        <end position="194"/>
    </location>
</feature>
<comment type="caution">
    <text evidence="2">The sequence shown here is derived from an EMBL/GenBank/DDBJ whole genome shotgun (WGS) entry which is preliminary data.</text>
</comment>
<accession>A0A9P6EL12</accession>
<dbReference type="OrthoDB" id="3359845at2759"/>